<name>A0ACB0YE94_MELEN</name>
<protein>
    <submittedName>
        <fullName evidence="1">Uncharacterized protein</fullName>
    </submittedName>
</protein>
<dbReference type="Proteomes" id="UP001497535">
    <property type="component" value="Unassembled WGS sequence"/>
</dbReference>
<sequence>MIIYKFAMFLFSIYILSELIECSDKGKSIAGVESTGEEGATGSQGRRGRGRRARVDEQSRLSGQSQDAYILNPQEYPTDQERLNLIRQLNRSINNRQMEREELLKFRQTILYLKGEEERNERKEFLNTMKGIADRNNEKIKKFMNEKKDEFLKYGKKTKKVSKQAPKKGKEMALTIRDPEEMQPKYVQGKGKSIECKCLAGGVIF</sequence>
<proteinExistence type="predicted"/>
<gene>
    <name evidence="1" type="ORF">MENTE1834_LOCUS11094</name>
</gene>
<keyword evidence="2" id="KW-1185">Reference proteome</keyword>
<evidence type="ECO:0000313" key="1">
    <source>
        <dbReference type="EMBL" id="CAK5043208.1"/>
    </source>
</evidence>
<accession>A0ACB0YE94</accession>
<dbReference type="EMBL" id="CAVMJV010000010">
    <property type="protein sequence ID" value="CAK5043208.1"/>
    <property type="molecule type" value="Genomic_DNA"/>
</dbReference>
<organism evidence="1 2">
    <name type="scientific">Meloidogyne enterolobii</name>
    <name type="common">Root-knot nematode worm</name>
    <name type="synonym">Meloidogyne mayaguensis</name>
    <dbReference type="NCBI Taxonomy" id="390850"/>
    <lineage>
        <taxon>Eukaryota</taxon>
        <taxon>Metazoa</taxon>
        <taxon>Ecdysozoa</taxon>
        <taxon>Nematoda</taxon>
        <taxon>Chromadorea</taxon>
        <taxon>Rhabditida</taxon>
        <taxon>Tylenchina</taxon>
        <taxon>Tylenchomorpha</taxon>
        <taxon>Tylenchoidea</taxon>
        <taxon>Meloidogynidae</taxon>
        <taxon>Meloidogyninae</taxon>
        <taxon>Meloidogyne</taxon>
    </lineage>
</organism>
<comment type="caution">
    <text evidence="1">The sequence shown here is derived from an EMBL/GenBank/DDBJ whole genome shotgun (WGS) entry which is preliminary data.</text>
</comment>
<evidence type="ECO:0000313" key="2">
    <source>
        <dbReference type="Proteomes" id="UP001497535"/>
    </source>
</evidence>
<reference evidence="1" key="1">
    <citation type="submission" date="2023-11" db="EMBL/GenBank/DDBJ databases">
        <authorList>
            <person name="Poullet M."/>
        </authorList>
    </citation>
    <scope>NUCLEOTIDE SEQUENCE</scope>
    <source>
        <strain evidence="1">E1834</strain>
    </source>
</reference>